<keyword evidence="3 6" id="KW-0540">Nuclease</keyword>
<comment type="similarity">
    <text evidence="1 6">Belongs to the XseB family.</text>
</comment>
<dbReference type="GO" id="GO:0008855">
    <property type="term" value="F:exodeoxyribonuclease VII activity"/>
    <property type="evidence" value="ECO:0007669"/>
    <property type="project" value="UniProtKB-UniRule"/>
</dbReference>
<evidence type="ECO:0000313" key="8">
    <source>
        <dbReference type="Proteomes" id="UP000051789"/>
    </source>
</evidence>
<evidence type="ECO:0000256" key="4">
    <source>
        <dbReference type="ARBA" id="ARBA00022801"/>
    </source>
</evidence>
<reference evidence="7 8" key="1">
    <citation type="journal article" date="2015" name="Genome Announc.">
        <title>Expanding the biotechnology potential of lactobacilli through comparative genomics of 213 strains and associated genera.</title>
        <authorList>
            <person name="Sun Z."/>
            <person name="Harris H.M."/>
            <person name="McCann A."/>
            <person name="Guo C."/>
            <person name="Argimon S."/>
            <person name="Zhang W."/>
            <person name="Yang X."/>
            <person name="Jeffery I.B."/>
            <person name="Cooney J.C."/>
            <person name="Kagawa T.F."/>
            <person name="Liu W."/>
            <person name="Song Y."/>
            <person name="Salvetti E."/>
            <person name="Wrobel A."/>
            <person name="Rasinkangas P."/>
            <person name="Parkhill J."/>
            <person name="Rea M.C."/>
            <person name="O'Sullivan O."/>
            <person name="Ritari J."/>
            <person name="Douillard F.P."/>
            <person name="Paul Ross R."/>
            <person name="Yang R."/>
            <person name="Briner A.E."/>
            <person name="Felis G.E."/>
            <person name="de Vos W.M."/>
            <person name="Barrangou R."/>
            <person name="Klaenhammer T.R."/>
            <person name="Caufield P.W."/>
            <person name="Cui Y."/>
            <person name="Zhang H."/>
            <person name="O'Toole P.W."/>
        </authorList>
    </citation>
    <scope>NUCLEOTIDE SEQUENCE [LARGE SCALE GENOMIC DNA]</scope>
    <source>
        <strain evidence="7 8">DSM 22698</strain>
    </source>
</reference>
<comment type="subcellular location">
    <subcellularLocation>
        <location evidence="6">Cytoplasm</location>
    </subcellularLocation>
</comment>
<name>A0A0R2CAX2_9LACO</name>
<dbReference type="PATRIC" id="fig|1423810.4.peg.562"/>
<keyword evidence="4 6" id="KW-0378">Hydrolase</keyword>
<proteinExistence type="inferred from homology"/>
<protein>
    <recommendedName>
        <fullName evidence="6">Exodeoxyribonuclease 7 small subunit</fullName>
        <ecNumber evidence="6">3.1.11.6</ecNumber>
    </recommendedName>
    <alternativeName>
        <fullName evidence="6">Exodeoxyribonuclease VII small subunit</fullName>
        <shortName evidence="6">Exonuclease VII small subunit</shortName>
    </alternativeName>
</protein>
<dbReference type="InterPro" id="IPR003761">
    <property type="entry name" value="Exonuc_VII_S"/>
</dbReference>
<comment type="catalytic activity">
    <reaction evidence="6">
        <text>Exonucleolytic cleavage in either 5'- to 3'- or 3'- to 5'-direction to yield nucleoside 5'-phosphates.</text>
        <dbReference type="EC" id="3.1.11.6"/>
    </reaction>
</comment>
<dbReference type="EC" id="3.1.11.6" evidence="6"/>
<dbReference type="GO" id="GO:0006308">
    <property type="term" value="P:DNA catabolic process"/>
    <property type="evidence" value="ECO:0007669"/>
    <property type="project" value="UniProtKB-UniRule"/>
</dbReference>
<dbReference type="OrthoDB" id="9798666at2"/>
<comment type="subunit">
    <text evidence="6">Heterooligomer composed of large and small subunits.</text>
</comment>
<dbReference type="STRING" id="1423810.FD19_GL000549"/>
<dbReference type="GO" id="GO:0009318">
    <property type="term" value="C:exodeoxyribonuclease VII complex"/>
    <property type="evidence" value="ECO:0007669"/>
    <property type="project" value="UniProtKB-UniRule"/>
</dbReference>
<accession>A0A0R2CAX2</accession>
<gene>
    <name evidence="6" type="primary">xseB</name>
    <name evidence="7" type="ORF">FD19_GL000549</name>
</gene>
<evidence type="ECO:0000256" key="3">
    <source>
        <dbReference type="ARBA" id="ARBA00022722"/>
    </source>
</evidence>
<evidence type="ECO:0000256" key="5">
    <source>
        <dbReference type="ARBA" id="ARBA00022839"/>
    </source>
</evidence>
<dbReference type="PANTHER" id="PTHR34137:SF1">
    <property type="entry name" value="EXODEOXYRIBONUCLEASE 7 SMALL SUBUNIT"/>
    <property type="match status" value="1"/>
</dbReference>
<dbReference type="GO" id="GO:0005829">
    <property type="term" value="C:cytosol"/>
    <property type="evidence" value="ECO:0007669"/>
    <property type="project" value="TreeGrafter"/>
</dbReference>
<dbReference type="InterPro" id="IPR037004">
    <property type="entry name" value="Exonuc_VII_ssu_sf"/>
</dbReference>
<keyword evidence="8" id="KW-1185">Reference proteome</keyword>
<dbReference type="SUPFAM" id="SSF116842">
    <property type="entry name" value="XseB-like"/>
    <property type="match status" value="1"/>
</dbReference>
<evidence type="ECO:0000256" key="6">
    <source>
        <dbReference type="HAMAP-Rule" id="MF_00337"/>
    </source>
</evidence>
<keyword evidence="5 6" id="KW-0269">Exonuclease</keyword>
<comment type="function">
    <text evidence="6">Bidirectionally degrades single-stranded DNA into large acid-insoluble oligonucleotides, which are then degraded further into small acid-soluble oligonucleotides.</text>
</comment>
<dbReference type="Proteomes" id="UP000051789">
    <property type="component" value="Unassembled WGS sequence"/>
</dbReference>
<dbReference type="Gene3D" id="1.10.287.1040">
    <property type="entry name" value="Exonuclease VII, small subunit"/>
    <property type="match status" value="1"/>
</dbReference>
<dbReference type="PANTHER" id="PTHR34137">
    <property type="entry name" value="EXODEOXYRIBONUCLEASE 7 SMALL SUBUNIT"/>
    <property type="match status" value="1"/>
</dbReference>
<sequence length="77" mass="8538">MSDEQQPSFETQLQELEQIVATLEKGDVPLEKALTQFQQGVALAKQLDGTLKDAETAVAKVMTDDGELKDFEPEQED</sequence>
<organism evidence="7 8">
    <name type="scientific">Lacticaseibacillus thailandensis DSM 22698 = JCM 13996</name>
    <dbReference type="NCBI Taxonomy" id="1423810"/>
    <lineage>
        <taxon>Bacteria</taxon>
        <taxon>Bacillati</taxon>
        <taxon>Bacillota</taxon>
        <taxon>Bacilli</taxon>
        <taxon>Lactobacillales</taxon>
        <taxon>Lactobacillaceae</taxon>
        <taxon>Lacticaseibacillus</taxon>
    </lineage>
</organism>
<dbReference type="PIRSF" id="PIRSF006488">
    <property type="entry name" value="Exonuc_VII_S"/>
    <property type="match status" value="1"/>
</dbReference>
<comment type="caution">
    <text evidence="7">The sequence shown here is derived from an EMBL/GenBank/DDBJ whole genome shotgun (WGS) entry which is preliminary data.</text>
</comment>
<keyword evidence="2 6" id="KW-0963">Cytoplasm</keyword>
<dbReference type="NCBIfam" id="NF002138">
    <property type="entry name" value="PRK00977.1-2"/>
    <property type="match status" value="1"/>
</dbReference>
<dbReference type="AlphaFoldDB" id="A0A0R2CAX2"/>
<evidence type="ECO:0000313" key="7">
    <source>
        <dbReference type="EMBL" id="KRM88258.1"/>
    </source>
</evidence>
<evidence type="ECO:0000256" key="2">
    <source>
        <dbReference type="ARBA" id="ARBA00022490"/>
    </source>
</evidence>
<dbReference type="RefSeq" id="WP_054749520.1">
    <property type="nucleotide sequence ID" value="NZ_AYZK01000001.1"/>
</dbReference>
<dbReference type="EMBL" id="AYZK01000001">
    <property type="protein sequence ID" value="KRM88258.1"/>
    <property type="molecule type" value="Genomic_DNA"/>
</dbReference>
<evidence type="ECO:0000256" key="1">
    <source>
        <dbReference type="ARBA" id="ARBA00009998"/>
    </source>
</evidence>
<dbReference type="Pfam" id="PF02609">
    <property type="entry name" value="Exonuc_VII_S"/>
    <property type="match status" value="1"/>
</dbReference>
<dbReference type="HAMAP" id="MF_00337">
    <property type="entry name" value="Exonuc_7_S"/>
    <property type="match status" value="1"/>
</dbReference>
<dbReference type="NCBIfam" id="TIGR01280">
    <property type="entry name" value="xseB"/>
    <property type="match status" value="1"/>
</dbReference>